<feature type="non-terminal residue" evidence="2">
    <location>
        <position position="122"/>
    </location>
</feature>
<gene>
    <name evidence="2" type="ORF">HMPREF3293_00532</name>
</gene>
<evidence type="ECO:0000256" key="1">
    <source>
        <dbReference type="SAM" id="SignalP"/>
    </source>
</evidence>
<evidence type="ECO:0000313" key="2">
    <source>
        <dbReference type="EMBL" id="KXK66610.1"/>
    </source>
</evidence>
<dbReference type="RefSeq" id="WP_156468691.1">
    <property type="nucleotide sequence ID" value="NZ_KQ965505.1"/>
</dbReference>
<dbReference type="STRING" id="626937.HMPREF3293_00532"/>
<reference evidence="2 3" key="1">
    <citation type="submission" date="2016-02" db="EMBL/GenBank/DDBJ databases">
        <authorList>
            <person name="Wen L."/>
            <person name="He K."/>
            <person name="Yang H."/>
        </authorList>
    </citation>
    <scope>NUCLEOTIDE SEQUENCE [LARGE SCALE GENOMIC DNA]</scope>
    <source>
        <strain evidence="2 3">DSM 22607</strain>
    </source>
</reference>
<sequence length="122" mass="13176">MTNKTKQTILIIILCVLVFMLILTINAMHASAASLDTAEVTELRIATTDCAYTMRPMGELAEEVKAGDTVYVISTMEYEGCAGMTEYVLCNTDNGLRWLWGGFTGYQAAASTSDSTGGDIKT</sequence>
<organism evidence="2 3">
    <name type="scientific">Christensenella minuta</name>
    <dbReference type="NCBI Taxonomy" id="626937"/>
    <lineage>
        <taxon>Bacteria</taxon>
        <taxon>Bacillati</taxon>
        <taxon>Bacillota</taxon>
        <taxon>Clostridia</taxon>
        <taxon>Christensenellales</taxon>
        <taxon>Christensenellaceae</taxon>
        <taxon>Christensenella</taxon>
    </lineage>
</organism>
<dbReference type="EMBL" id="LSZW01000039">
    <property type="protein sequence ID" value="KXK66610.1"/>
    <property type="molecule type" value="Genomic_DNA"/>
</dbReference>
<feature type="signal peptide" evidence="1">
    <location>
        <begin position="1"/>
        <end position="32"/>
    </location>
</feature>
<evidence type="ECO:0008006" key="4">
    <source>
        <dbReference type="Google" id="ProtNLM"/>
    </source>
</evidence>
<keyword evidence="3" id="KW-1185">Reference proteome</keyword>
<dbReference type="AlphaFoldDB" id="A0A136Q7I6"/>
<name>A0A136Q7I6_9FIRM</name>
<feature type="chain" id="PRO_5007478650" description="SH3b domain-containing protein" evidence="1">
    <location>
        <begin position="33"/>
        <end position="122"/>
    </location>
</feature>
<dbReference type="Proteomes" id="UP000070366">
    <property type="component" value="Unassembled WGS sequence"/>
</dbReference>
<protein>
    <recommendedName>
        <fullName evidence="4">SH3b domain-containing protein</fullName>
    </recommendedName>
</protein>
<keyword evidence="1" id="KW-0732">Signal</keyword>
<proteinExistence type="predicted"/>
<comment type="caution">
    <text evidence="2">The sequence shown here is derived from an EMBL/GenBank/DDBJ whole genome shotgun (WGS) entry which is preliminary data.</text>
</comment>
<evidence type="ECO:0000313" key="3">
    <source>
        <dbReference type="Proteomes" id="UP000070366"/>
    </source>
</evidence>
<accession>A0A136Q7I6</accession>